<accession>R7S285</accession>
<dbReference type="RefSeq" id="XP_007389415.1">
    <property type="nucleotide sequence ID" value="XM_007389353.1"/>
</dbReference>
<protein>
    <recommendedName>
        <fullName evidence="4">Fucose-specific lectin</fullName>
    </recommendedName>
</protein>
<dbReference type="InterPro" id="IPR012475">
    <property type="entry name" value="Fungal_lectin"/>
</dbReference>
<dbReference type="Gene3D" id="2.100.10.30">
    <property type="entry name" value="Jacalin-like lectin domain"/>
    <property type="match status" value="1"/>
</dbReference>
<dbReference type="KEGG" id="psq:PUNSTDRAFT_147064"/>
<evidence type="ECO:0000313" key="3">
    <source>
        <dbReference type="Proteomes" id="UP000054196"/>
    </source>
</evidence>
<dbReference type="InterPro" id="IPR036404">
    <property type="entry name" value="Jacalin-like_lectin_dom_sf"/>
</dbReference>
<dbReference type="SUPFAM" id="SSF51101">
    <property type="entry name" value="Mannose-binding lectins"/>
    <property type="match status" value="1"/>
</dbReference>
<sequence>MKSIRLHFQDENYTLREYVGSFNGSWTLNPPSGFQIPASGPLGSLAAVVWVGGGVQIRVYYQDASKGKLLELQYSNSAWNTNAFPYEILAWSDAVATVQQIAPGFVINIAWVGPDQLVHHLAWDPSQNSWIGPLTQSFVTKGPLVGHPVVNTFTSFNDLKGGAGVKVISKVRVSSSAVINGFAFDFADGTSTPWRGSQSADPVSEFALNAGACEGFTESSSTPRARTGETITFVLVVYDGFNVRRLDLVTSTGRQSGNYGNSSADPIILHQGTALRGFSGAFGKIAMEPSVFIKCLQPIWATD</sequence>
<dbReference type="EMBL" id="JH687613">
    <property type="protein sequence ID" value="EIN03356.1"/>
    <property type="molecule type" value="Genomic_DNA"/>
</dbReference>
<dbReference type="GeneID" id="18881774"/>
<dbReference type="Pfam" id="PF07938">
    <property type="entry name" value="Fungal_lectin"/>
    <property type="match status" value="1"/>
</dbReference>
<reference evidence="3" key="1">
    <citation type="journal article" date="2012" name="Science">
        <title>The Paleozoic origin of enzymatic lignin decomposition reconstructed from 31 fungal genomes.</title>
        <authorList>
            <person name="Floudas D."/>
            <person name="Binder M."/>
            <person name="Riley R."/>
            <person name="Barry K."/>
            <person name="Blanchette R.A."/>
            <person name="Henrissat B."/>
            <person name="Martinez A.T."/>
            <person name="Otillar R."/>
            <person name="Spatafora J.W."/>
            <person name="Yadav J.S."/>
            <person name="Aerts A."/>
            <person name="Benoit I."/>
            <person name="Boyd A."/>
            <person name="Carlson A."/>
            <person name="Copeland A."/>
            <person name="Coutinho P.M."/>
            <person name="de Vries R.P."/>
            <person name="Ferreira P."/>
            <person name="Findley K."/>
            <person name="Foster B."/>
            <person name="Gaskell J."/>
            <person name="Glotzer D."/>
            <person name="Gorecki P."/>
            <person name="Heitman J."/>
            <person name="Hesse C."/>
            <person name="Hori C."/>
            <person name="Igarashi K."/>
            <person name="Jurgens J.A."/>
            <person name="Kallen N."/>
            <person name="Kersten P."/>
            <person name="Kohler A."/>
            <person name="Kuees U."/>
            <person name="Kumar T.K.A."/>
            <person name="Kuo A."/>
            <person name="LaButti K."/>
            <person name="Larrondo L.F."/>
            <person name="Lindquist E."/>
            <person name="Ling A."/>
            <person name="Lombard V."/>
            <person name="Lucas S."/>
            <person name="Lundell T."/>
            <person name="Martin R."/>
            <person name="McLaughlin D.J."/>
            <person name="Morgenstern I."/>
            <person name="Morin E."/>
            <person name="Murat C."/>
            <person name="Nagy L.G."/>
            <person name="Nolan M."/>
            <person name="Ohm R.A."/>
            <person name="Patyshakuliyeva A."/>
            <person name="Rokas A."/>
            <person name="Ruiz-Duenas F.J."/>
            <person name="Sabat G."/>
            <person name="Salamov A."/>
            <person name="Samejima M."/>
            <person name="Schmutz J."/>
            <person name="Slot J.C."/>
            <person name="St John F."/>
            <person name="Stenlid J."/>
            <person name="Sun H."/>
            <person name="Sun S."/>
            <person name="Syed K."/>
            <person name="Tsang A."/>
            <person name="Wiebenga A."/>
            <person name="Young D."/>
            <person name="Pisabarro A."/>
            <person name="Eastwood D.C."/>
            <person name="Martin F."/>
            <person name="Cullen D."/>
            <person name="Grigoriev I.V."/>
            <person name="Hibbett D.S."/>
        </authorList>
    </citation>
    <scope>NUCLEOTIDE SEQUENCE [LARGE SCALE GENOMIC DNA]</scope>
    <source>
        <strain evidence="3">HHB-11173 SS5</strain>
    </source>
</reference>
<dbReference type="AlphaFoldDB" id="R7S285"/>
<evidence type="ECO:0000313" key="2">
    <source>
        <dbReference type="EMBL" id="EIN03356.1"/>
    </source>
</evidence>
<dbReference type="Proteomes" id="UP000054196">
    <property type="component" value="Unassembled WGS sequence"/>
</dbReference>
<gene>
    <name evidence="2" type="ORF">PUNSTDRAFT_147064</name>
</gene>
<dbReference type="OrthoDB" id="2786255at2759"/>
<dbReference type="Gene3D" id="2.120.10.70">
    <property type="entry name" value="Fucose-specific lectin"/>
    <property type="match status" value="1"/>
</dbReference>
<comment type="similarity">
    <text evidence="1">Belongs to the fungal fucose-specific lectin family.</text>
</comment>
<evidence type="ECO:0008006" key="4">
    <source>
        <dbReference type="Google" id="ProtNLM"/>
    </source>
</evidence>
<dbReference type="SUPFAM" id="SSF89372">
    <property type="entry name" value="Fucose-specific lectin"/>
    <property type="match status" value="1"/>
</dbReference>
<name>R7S285_PUNST</name>
<proteinExistence type="inferred from homology"/>
<dbReference type="HOGENOM" id="CLU_918719_0_0_1"/>
<organism evidence="2 3">
    <name type="scientific">Punctularia strigosozonata (strain HHB-11173)</name>
    <name type="common">White-rot fungus</name>
    <dbReference type="NCBI Taxonomy" id="741275"/>
    <lineage>
        <taxon>Eukaryota</taxon>
        <taxon>Fungi</taxon>
        <taxon>Dikarya</taxon>
        <taxon>Basidiomycota</taxon>
        <taxon>Agaricomycotina</taxon>
        <taxon>Agaricomycetes</taxon>
        <taxon>Corticiales</taxon>
        <taxon>Punctulariaceae</taxon>
        <taxon>Punctularia</taxon>
    </lineage>
</organism>
<keyword evidence="3" id="KW-1185">Reference proteome</keyword>
<evidence type="ECO:0000256" key="1">
    <source>
        <dbReference type="ARBA" id="ARBA00009042"/>
    </source>
</evidence>